<dbReference type="RefSeq" id="WP_344515235.1">
    <property type="nucleotide sequence ID" value="NZ_BAAAQD010000053.1"/>
</dbReference>
<keyword evidence="4" id="KW-1185">Reference proteome</keyword>
<gene>
    <name evidence="3" type="ORF">GCM10009827_116030</name>
</gene>
<feature type="region of interest" description="Disordered" evidence="1">
    <location>
        <begin position="46"/>
        <end position="123"/>
    </location>
</feature>
<dbReference type="EMBL" id="BAAAQD010000053">
    <property type="protein sequence ID" value="GAA1574930.1"/>
    <property type="molecule type" value="Genomic_DNA"/>
</dbReference>
<feature type="transmembrane region" description="Helical" evidence="2">
    <location>
        <begin position="18"/>
        <end position="42"/>
    </location>
</feature>
<evidence type="ECO:0000313" key="3">
    <source>
        <dbReference type="EMBL" id="GAA1574930.1"/>
    </source>
</evidence>
<evidence type="ECO:0000256" key="2">
    <source>
        <dbReference type="SAM" id="Phobius"/>
    </source>
</evidence>
<protein>
    <submittedName>
        <fullName evidence="3">Uncharacterized protein</fullName>
    </submittedName>
</protein>
<name>A0ABN2DCQ2_9ACTN</name>
<reference evidence="3 4" key="1">
    <citation type="journal article" date="2019" name="Int. J. Syst. Evol. Microbiol.">
        <title>The Global Catalogue of Microorganisms (GCM) 10K type strain sequencing project: providing services to taxonomists for standard genome sequencing and annotation.</title>
        <authorList>
            <consortium name="The Broad Institute Genomics Platform"/>
            <consortium name="The Broad Institute Genome Sequencing Center for Infectious Disease"/>
            <person name="Wu L."/>
            <person name="Ma J."/>
        </authorList>
    </citation>
    <scope>NUCLEOTIDE SEQUENCE [LARGE SCALE GENOMIC DNA]</scope>
    <source>
        <strain evidence="3 4">JCM 15933</strain>
    </source>
</reference>
<sequence>MDVVDPVFVDRTGRRRRLFTILGAGLGVLLAAGCALLIAGLLGASPVPLPGLPENGQIGRHQDGLGTAPTSGAPARPAAKPTSARPAAAPVTGGGASPSPSANEPHDNRKTAHPGNPRPSRTK</sequence>
<comment type="caution">
    <text evidence="3">The sequence shown here is derived from an EMBL/GenBank/DDBJ whole genome shotgun (WGS) entry which is preliminary data.</text>
</comment>
<evidence type="ECO:0000256" key="1">
    <source>
        <dbReference type="SAM" id="MobiDB-lite"/>
    </source>
</evidence>
<keyword evidence="2" id="KW-0472">Membrane</keyword>
<feature type="compositionally biased region" description="Low complexity" evidence="1">
    <location>
        <begin position="73"/>
        <end position="90"/>
    </location>
</feature>
<proteinExistence type="predicted"/>
<organism evidence="3 4">
    <name type="scientific">Dactylosporangium maewongense</name>
    <dbReference type="NCBI Taxonomy" id="634393"/>
    <lineage>
        <taxon>Bacteria</taxon>
        <taxon>Bacillati</taxon>
        <taxon>Actinomycetota</taxon>
        <taxon>Actinomycetes</taxon>
        <taxon>Micromonosporales</taxon>
        <taxon>Micromonosporaceae</taxon>
        <taxon>Dactylosporangium</taxon>
    </lineage>
</organism>
<keyword evidence="2" id="KW-0812">Transmembrane</keyword>
<dbReference type="Proteomes" id="UP001501470">
    <property type="component" value="Unassembled WGS sequence"/>
</dbReference>
<accession>A0ABN2DCQ2</accession>
<evidence type="ECO:0000313" key="4">
    <source>
        <dbReference type="Proteomes" id="UP001501470"/>
    </source>
</evidence>
<keyword evidence="2" id="KW-1133">Transmembrane helix</keyword>